<dbReference type="EMBL" id="OGUS01000132">
    <property type="protein sequence ID" value="SPC18272.1"/>
    <property type="molecule type" value="Genomic_DNA"/>
</dbReference>
<comment type="caution">
    <text evidence="1">The sequence shown here is derived from an EMBL/GenBank/DDBJ whole genome shotgun (WGS) entry which is preliminary data.</text>
</comment>
<geneLocation type="plasmid" evidence="2">
    <name>co2235_mp</name>
</geneLocation>
<gene>
    <name evidence="1" type="ORF">CO2235_MP10418</name>
</gene>
<proteinExistence type="predicted"/>
<dbReference type="Proteomes" id="UP000256862">
    <property type="component" value="Plasmid CO2235_mp"/>
</dbReference>
<accession>A0A976BGM7</accession>
<dbReference type="AlphaFoldDB" id="A0A976BGM7"/>
<sequence>MIMNGAMTQAVRTAQFQDLSDAYCEPIALTSAYVFSSAADAANKFSGVSRDNAWQAHRGPTKTGWDSGFSGAIVRGS</sequence>
<evidence type="ECO:0000313" key="2">
    <source>
        <dbReference type="Proteomes" id="UP000256862"/>
    </source>
</evidence>
<organism evidence="1 2">
    <name type="scientific">Cupriavidus oxalaticus</name>
    <dbReference type="NCBI Taxonomy" id="96344"/>
    <lineage>
        <taxon>Bacteria</taxon>
        <taxon>Pseudomonadati</taxon>
        <taxon>Pseudomonadota</taxon>
        <taxon>Betaproteobacteria</taxon>
        <taxon>Burkholderiales</taxon>
        <taxon>Burkholderiaceae</taxon>
        <taxon>Cupriavidus</taxon>
    </lineage>
</organism>
<name>A0A976BGM7_9BURK</name>
<protein>
    <submittedName>
        <fullName evidence="1">Uncharacterized protein</fullName>
    </submittedName>
</protein>
<reference evidence="1 2" key="1">
    <citation type="submission" date="2018-01" db="EMBL/GenBank/DDBJ databases">
        <authorList>
            <person name="Clerissi C."/>
        </authorList>
    </citation>
    <scope>NUCLEOTIDE SEQUENCE [LARGE SCALE GENOMIC DNA]</scope>
    <source>
        <strain evidence="1">Cupriavidus oxalaticus LMG 2235</strain>
        <plasmid evidence="2">co2235_mp</plasmid>
    </source>
</reference>
<evidence type="ECO:0000313" key="1">
    <source>
        <dbReference type="EMBL" id="SPC18272.1"/>
    </source>
</evidence>